<dbReference type="Proteomes" id="UP000692954">
    <property type="component" value="Unassembled WGS sequence"/>
</dbReference>
<dbReference type="EMBL" id="CAJJDN010000031">
    <property type="protein sequence ID" value="CAD8074236.1"/>
    <property type="molecule type" value="Genomic_DNA"/>
</dbReference>
<name>A0A8S1MCB6_9CILI</name>
<evidence type="ECO:0000313" key="2">
    <source>
        <dbReference type="Proteomes" id="UP000692954"/>
    </source>
</evidence>
<protein>
    <submittedName>
        <fullName evidence="1">Uncharacterized protein</fullName>
    </submittedName>
</protein>
<reference evidence="1" key="1">
    <citation type="submission" date="2021-01" db="EMBL/GenBank/DDBJ databases">
        <authorList>
            <consortium name="Genoscope - CEA"/>
            <person name="William W."/>
        </authorList>
    </citation>
    <scope>NUCLEOTIDE SEQUENCE</scope>
</reference>
<keyword evidence="2" id="KW-1185">Reference proteome</keyword>
<evidence type="ECO:0000313" key="1">
    <source>
        <dbReference type="EMBL" id="CAD8074236.1"/>
    </source>
</evidence>
<proteinExistence type="predicted"/>
<gene>
    <name evidence="1" type="ORF">PSON_ATCC_30995.1.T0310384</name>
</gene>
<accession>A0A8S1MCB6</accession>
<comment type="caution">
    <text evidence="1">The sequence shown here is derived from an EMBL/GenBank/DDBJ whole genome shotgun (WGS) entry which is preliminary data.</text>
</comment>
<organism evidence="1 2">
    <name type="scientific">Paramecium sonneborni</name>
    <dbReference type="NCBI Taxonomy" id="65129"/>
    <lineage>
        <taxon>Eukaryota</taxon>
        <taxon>Sar</taxon>
        <taxon>Alveolata</taxon>
        <taxon>Ciliophora</taxon>
        <taxon>Intramacronucleata</taxon>
        <taxon>Oligohymenophorea</taxon>
        <taxon>Peniculida</taxon>
        <taxon>Parameciidae</taxon>
        <taxon>Paramecium</taxon>
    </lineage>
</organism>
<sequence>MSRICGNYIQIKMDIQWIQRRIQKWNSNEQKQQKHQIKYLIWQEM</sequence>
<dbReference type="AlphaFoldDB" id="A0A8S1MCB6"/>